<organism evidence="1 2">
    <name type="scientific">Candidatus Campbellbacteria bacterium CG22_combo_CG10-13_8_21_14_all_43_18</name>
    <dbReference type="NCBI Taxonomy" id="1974530"/>
    <lineage>
        <taxon>Bacteria</taxon>
        <taxon>Candidatus Campbelliibacteriota</taxon>
    </lineage>
</organism>
<dbReference type="AlphaFoldDB" id="A0A2H0DXG8"/>
<evidence type="ECO:0000313" key="1">
    <source>
        <dbReference type="EMBL" id="PIP86409.1"/>
    </source>
</evidence>
<proteinExistence type="predicted"/>
<comment type="caution">
    <text evidence="1">The sequence shown here is derived from an EMBL/GenBank/DDBJ whole genome shotgun (WGS) entry which is preliminary data.</text>
</comment>
<accession>A0A2H0DXG8</accession>
<dbReference type="Proteomes" id="UP000231276">
    <property type="component" value="Unassembled WGS sequence"/>
</dbReference>
<evidence type="ECO:0000313" key="2">
    <source>
        <dbReference type="Proteomes" id="UP000231276"/>
    </source>
</evidence>
<gene>
    <name evidence="1" type="ORF">COW82_02265</name>
</gene>
<protein>
    <submittedName>
        <fullName evidence="1">Uncharacterized protein</fullName>
    </submittedName>
</protein>
<sequence length="107" mass="12172">MNGVRLKDELAIVVLAQAQILRLEETAARTKSSHLGYGFATSIVLAPAPVKGIMKGAHGHLPSFEFWTYPIQNFTTKLPQKKTEYQLWRFNRQNSTTAKTVKRRDEK</sequence>
<reference evidence="1 2" key="1">
    <citation type="submission" date="2017-09" db="EMBL/GenBank/DDBJ databases">
        <title>Depth-based differentiation of microbial function through sediment-hosted aquifers and enrichment of novel symbionts in the deep terrestrial subsurface.</title>
        <authorList>
            <person name="Probst A.J."/>
            <person name="Ladd B."/>
            <person name="Jarett J.K."/>
            <person name="Geller-Mcgrath D.E."/>
            <person name="Sieber C.M."/>
            <person name="Emerson J.B."/>
            <person name="Anantharaman K."/>
            <person name="Thomas B.C."/>
            <person name="Malmstrom R."/>
            <person name="Stieglmeier M."/>
            <person name="Klingl A."/>
            <person name="Woyke T."/>
            <person name="Ryan C.M."/>
            <person name="Banfield J.F."/>
        </authorList>
    </citation>
    <scope>NUCLEOTIDE SEQUENCE [LARGE SCALE GENOMIC DNA]</scope>
    <source>
        <strain evidence="1">CG22_combo_CG10-13_8_21_14_all_43_18</strain>
    </source>
</reference>
<name>A0A2H0DXG8_9BACT</name>
<dbReference type="EMBL" id="PCTS01000031">
    <property type="protein sequence ID" value="PIP86409.1"/>
    <property type="molecule type" value="Genomic_DNA"/>
</dbReference>